<feature type="site" description="Lowers pKa of active site Tyr" evidence="6">
    <location>
        <position position="89"/>
    </location>
</feature>
<dbReference type="AlphaFoldDB" id="A0A6G1SG48"/>
<feature type="active site" description="Proton donor" evidence="4">
    <location>
        <position position="60"/>
    </location>
</feature>
<keyword evidence="2" id="KW-0521">NADP</keyword>
<dbReference type="FunFam" id="3.20.20.100:FF:000006">
    <property type="entry name" value="Aldo-keto reductase family 1 member A1"/>
    <property type="match status" value="1"/>
</dbReference>
<evidence type="ECO:0000256" key="1">
    <source>
        <dbReference type="ARBA" id="ARBA00007905"/>
    </source>
</evidence>
<dbReference type="InterPro" id="IPR023210">
    <property type="entry name" value="NADP_OxRdtase_dom"/>
</dbReference>
<evidence type="ECO:0000256" key="2">
    <source>
        <dbReference type="ARBA" id="ARBA00022857"/>
    </source>
</evidence>
<gene>
    <name evidence="8" type="primary">AKR1B10_0</name>
    <name evidence="8" type="ORF">g.20424</name>
</gene>
<evidence type="ECO:0000259" key="7">
    <source>
        <dbReference type="Pfam" id="PF00248"/>
    </source>
</evidence>
<proteinExistence type="inferred from homology"/>
<dbReference type="PRINTS" id="PR00069">
    <property type="entry name" value="ALDKETRDTASE"/>
</dbReference>
<name>A0A6G1SG48_9ACAR</name>
<evidence type="ECO:0000256" key="6">
    <source>
        <dbReference type="PIRSR" id="PIRSR000097-3"/>
    </source>
</evidence>
<organism evidence="8">
    <name type="scientific">Aceria tosichella</name>
    <name type="common">wheat curl mite</name>
    <dbReference type="NCBI Taxonomy" id="561515"/>
    <lineage>
        <taxon>Eukaryota</taxon>
        <taxon>Metazoa</taxon>
        <taxon>Ecdysozoa</taxon>
        <taxon>Arthropoda</taxon>
        <taxon>Chelicerata</taxon>
        <taxon>Arachnida</taxon>
        <taxon>Acari</taxon>
        <taxon>Acariformes</taxon>
        <taxon>Trombidiformes</taxon>
        <taxon>Prostigmata</taxon>
        <taxon>Eupodina</taxon>
        <taxon>Eriophyoidea</taxon>
        <taxon>Eriophyidae</taxon>
        <taxon>Eriophyinae</taxon>
        <taxon>Aceriini</taxon>
        <taxon>Aceria</taxon>
    </lineage>
</organism>
<reference evidence="8" key="1">
    <citation type="submission" date="2018-10" db="EMBL/GenBank/DDBJ databases">
        <title>Transcriptome assembly of Aceria tosichella (Wheat curl mite) Type 2.</title>
        <authorList>
            <person name="Scully E.D."/>
            <person name="Geib S.M."/>
            <person name="Palmer N.A."/>
            <person name="Gupta A.K."/>
            <person name="Sarath G."/>
            <person name="Tatineni S."/>
        </authorList>
    </citation>
    <scope>NUCLEOTIDE SEQUENCE</scope>
    <source>
        <strain evidence="8">LincolnNE</strain>
    </source>
</reference>
<dbReference type="PANTHER" id="PTHR11732">
    <property type="entry name" value="ALDO/KETO REDUCTASE"/>
    <property type="match status" value="1"/>
</dbReference>
<accession>A0A6G1SG48</accession>
<keyword evidence="3" id="KW-0560">Oxidoreductase</keyword>
<sequence>MATQSVPKVILNDGLQIPALGFGTSGVQLADQKNEAEAAYQAIRCAINCGYRFFDTAALYMNESSVGRAINDAIKEGQVTRDELVVCTKVWNTAHKRESVMRACRDSLARLQLDYVDIYLIHWPMAYAEISQQPLDFDTINPKDASTNKLLYSDTHFLETWLGMEDTKEAGLVRSIGLSNFNHLMIDQILAMPGLRFKPSLLQVELHPYLSQAKLHKYCTSHGIILNAYCPLGAPGAEWTANQPKVIEDALIKEIAQRHQRSPAQIILRYHIERSIVPIPKSSTPARIRENFDVFDFSLSPTEMQQLLALDRGLRYCLNTAGEYPTDHPLYPFHAEY</sequence>
<comment type="similarity">
    <text evidence="1">Belongs to the aldo/keto reductase family.</text>
</comment>
<dbReference type="Pfam" id="PF00248">
    <property type="entry name" value="Aldo_ket_red"/>
    <property type="match status" value="1"/>
</dbReference>
<dbReference type="InterPro" id="IPR036812">
    <property type="entry name" value="NAD(P)_OxRdtase_dom_sf"/>
</dbReference>
<dbReference type="GO" id="GO:0016491">
    <property type="term" value="F:oxidoreductase activity"/>
    <property type="evidence" value="ECO:0007669"/>
    <property type="project" value="UniProtKB-KW"/>
</dbReference>
<dbReference type="PIRSF" id="PIRSF000097">
    <property type="entry name" value="AKR"/>
    <property type="match status" value="1"/>
</dbReference>
<evidence type="ECO:0000256" key="4">
    <source>
        <dbReference type="PIRSR" id="PIRSR000097-1"/>
    </source>
</evidence>
<evidence type="ECO:0000256" key="5">
    <source>
        <dbReference type="PIRSR" id="PIRSR000097-2"/>
    </source>
</evidence>
<dbReference type="PROSITE" id="PS00062">
    <property type="entry name" value="ALDOKETO_REDUCTASE_2"/>
    <property type="match status" value="1"/>
</dbReference>
<dbReference type="InterPro" id="IPR020471">
    <property type="entry name" value="AKR"/>
</dbReference>
<protein>
    <submittedName>
        <fullName evidence="8">Aldo-keto reductase family 1 member B10</fullName>
    </submittedName>
</protein>
<evidence type="ECO:0000256" key="3">
    <source>
        <dbReference type="ARBA" id="ARBA00023002"/>
    </source>
</evidence>
<dbReference type="EMBL" id="GGYP01004119">
    <property type="protein sequence ID" value="MDE48890.1"/>
    <property type="molecule type" value="Transcribed_RNA"/>
</dbReference>
<dbReference type="Gene3D" id="3.20.20.100">
    <property type="entry name" value="NADP-dependent oxidoreductase domain"/>
    <property type="match status" value="1"/>
</dbReference>
<feature type="domain" description="NADP-dependent oxidoreductase" evidence="7">
    <location>
        <begin position="20"/>
        <end position="310"/>
    </location>
</feature>
<dbReference type="PROSITE" id="PS00063">
    <property type="entry name" value="ALDOKETO_REDUCTASE_3"/>
    <property type="match status" value="1"/>
</dbReference>
<dbReference type="InterPro" id="IPR018170">
    <property type="entry name" value="Aldo/ket_reductase_CS"/>
</dbReference>
<dbReference type="SUPFAM" id="SSF51430">
    <property type="entry name" value="NAD(P)-linked oxidoreductase"/>
    <property type="match status" value="1"/>
</dbReference>
<feature type="binding site" evidence="5">
    <location>
        <position position="122"/>
    </location>
    <ligand>
        <name>substrate</name>
    </ligand>
</feature>
<evidence type="ECO:0000313" key="8">
    <source>
        <dbReference type="EMBL" id="MDE48890.1"/>
    </source>
</evidence>